<evidence type="ECO:0000313" key="2">
    <source>
        <dbReference type="Proteomes" id="UP000235584"/>
    </source>
</evidence>
<name>A0A2K9NVR3_BACTC</name>
<dbReference type="SUPFAM" id="SSF52266">
    <property type="entry name" value="SGNH hydrolase"/>
    <property type="match status" value="1"/>
</dbReference>
<dbReference type="EMBL" id="CP025704">
    <property type="protein sequence ID" value="AUN99613.1"/>
    <property type="molecule type" value="Genomic_DNA"/>
</dbReference>
<dbReference type="InterPro" id="IPR036514">
    <property type="entry name" value="SGNH_hydro_sf"/>
</dbReference>
<accession>A0A2K9NVR3</accession>
<dbReference type="Gene3D" id="3.40.50.1110">
    <property type="entry name" value="SGNH hydrolase"/>
    <property type="match status" value="1"/>
</dbReference>
<reference evidence="1 2" key="1">
    <citation type="submission" date="2018-01" db="EMBL/GenBank/DDBJ databases">
        <title>Complete genome sequence of Bacteriovorax stolpii DSM12778.</title>
        <authorList>
            <person name="Tang B."/>
            <person name="Chang J."/>
        </authorList>
    </citation>
    <scope>NUCLEOTIDE SEQUENCE [LARGE SCALE GENOMIC DNA]</scope>
    <source>
        <strain evidence="1 2">DSM 12778</strain>
    </source>
</reference>
<evidence type="ECO:0000313" key="1">
    <source>
        <dbReference type="EMBL" id="AUN99613.1"/>
    </source>
</evidence>
<dbReference type="AlphaFoldDB" id="A0A2K9NVR3"/>
<dbReference type="GO" id="GO:0016788">
    <property type="term" value="F:hydrolase activity, acting on ester bonds"/>
    <property type="evidence" value="ECO:0007669"/>
    <property type="project" value="UniProtKB-ARBA"/>
</dbReference>
<dbReference type="KEGG" id="bsto:C0V70_16160"/>
<evidence type="ECO:0008006" key="3">
    <source>
        <dbReference type="Google" id="ProtNLM"/>
    </source>
</evidence>
<sequence length="373" mass="43298">MSWIGYVLFIAFVVTASLELASQFYVHNYRRDLLQQSYQQENPAEYKRIQEWHGNFKRSPFFGYVTRYGNNYGFSSSEDYPLAKDDRTFIIAVLGGSVADQFVRHIVANERLTDKLKEHVPALKDKYIRFMNLAIPGYKQPQQYIASSYFIEDIDMVIQLDGWNEVWSRTSGAYPMNYPTFSEFLYDDESNGRINDVFEQKAKAESIRMHPILSKSAIMILYRNILLKEVYKESQDLSNPKTSFYNRMNSADEIQQILVGNWKKYTQMQQAILKLHNKPGFFFVQPSQYNPESKTFSSQEQATVINDLFASSVADFLALRKEASKLGVYDLAMVFKPIKETIYTDDCCHINSKGNEIIADAIFRTIGQNYKTK</sequence>
<gene>
    <name evidence="1" type="ORF">C0V70_16160</name>
</gene>
<protein>
    <recommendedName>
        <fullName evidence="3">SGNH hydrolase-type esterase domain-containing protein</fullName>
    </recommendedName>
</protein>
<dbReference type="Proteomes" id="UP000235584">
    <property type="component" value="Chromosome"/>
</dbReference>
<organism evidence="1 2">
    <name type="scientific">Bacteriovorax stolpii</name>
    <name type="common">Bdellovibrio stolpii</name>
    <dbReference type="NCBI Taxonomy" id="960"/>
    <lineage>
        <taxon>Bacteria</taxon>
        <taxon>Pseudomonadati</taxon>
        <taxon>Bdellovibrionota</taxon>
        <taxon>Bacteriovoracia</taxon>
        <taxon>Bacteriovoracales</taxon>
        <taxon>Bacteriovoracaceae</taxon>
        <taxon>Bacteriovorax</taxon>
    </lineage>
</organism>
<proteinExistence type="predicted"/>
<keyword evidence="2" id="KW-1185">Reference proteome</keyword>